<dbReference type="Gene3D" id="3.30.565.10">
    <property type="entry name" value="Histidine kinase-like ATPase, C-terminal domain"/>
    <property type="match status" value="1"/>
</dbReference>
<dbReference type="InterPro" id="IPR013656">
    <property type="entry name" value="PAS_4"/>
</dbReference>
<dbReference type="GO" id="GO:0005524">
    <property type="term" value="F:ATP binding"/>
    <property type="evidence" value="ECO:0007669"/>
    <property type="project" value="UniProtKB-KW"/>
</dbReference>
<evidence type="ECO:0000256" key="14">
    <source>
        <dbReference type="PROSITE-ProRule" id="PRU00169"/>
    </source>
</evidence>
<dbReference type="Pfam" id="PF08448">
    <property type="entry name" value="PAS_4"/>
    <property type="match status" value="1"/>
</dbReference>
<dbReference type="SMART" id="SM00448">
    <property type="entry name" value="REC"/>
    <property type="match status" value="1"/>
</dbReference>
<keyword evidence="6" id="KW-0547">Nucleotide-binding</keyword>
<evidence type="ECO:0000256" key="8">
    <source>
        <dbReference type="ARBA" id="ARBA00022840"/>
    </source>
</evidence>
<evidence type="ECO:0000256" key="10">
    <source>
        <dbReference type="ARBA" id="ARBA00023136"/>
    </source>
</evidence>
<keyword evidence="18" id="KW-1185">Reference proteome</keyword>
<dbReference type="PROSITE" id="PS50110">
    <property type="entry name" value="RESPONSE_REGULATORY"/>
    <property type="match status" value="1"/>
</dbReference>
<dbReference type="PRINTS" id="PR00344">
    <property type="entry name" value="BCTRLSENSOR"/>
</dbReference>
<evidence type="ECO:0000259" key="15">
    <source>
        <dbReference type="PROSITE" id="PS50109"/>
    </source>
</evidence>
<evidence type="ECO:0000259" key="16">
    <source>
        <dbReference type="PROSITE" id="PS50110"/>
    </source>
</evidence>
<dbReference type="InterPro" id="IPR003594">
    <property type="entry name" value="HATPase_dom"/>
</dbReference>
<dbReference type="EC" id="2.7.13.3" evidence="3"/>
<dbReference type="InterPro" id="IPR003661">
    <property type="entry name" value="HisK_dim/P_dom"/>
</dbReference>
<dbReference type="InterPro" id="IPR011006">
    <property type="entry name" value="CheY-like_superfamily"/>
</dbReference>
<evidence type="ECO:0000256" key="12">
    <source>
        <dbReference type="ARBA" id="ARBA00058004"/>
    </source>
</evidence>
<gene>
    <name evidence="17" type="ORF">SAMN05660652_00983</name>
</gene>
<evidence type="ECO:0000256" key="6">
    <source>
        <dbReference type="ARBA" id="ARBA00022741"/>
    </source>
</evidence>
<dbReference type="SUPFAM" id="SSF52172">
    <property type="entry name" value="CheY-like"/>
    <property type="match status" value="1"/>
</dbReference>
<dbReference type="AlphaFoldDB" id="A0A1G7YF29"/>
<dbReference type="InterPro" id="IPR001789">
    <property type="entry name" value="Sig_transdc_resp-reg_receiver"/>
</dbReference>
<dbReference type="OrthoDB" id="8552871at2"/>
<dbReference type="SUPFAM" id="SSF55874">
    <property type="entry name" value="ATPase domain of HSP90 chaperone/DNA topoisomerase II/histidine kinase"/>
    <property type="match status" value="1"/>
</dbReference>
<sequence length="576" mass="63885">MTTNFCEENIDYRAIVDGLPGLFVIMDAELRIIGVSNAYTRSTMTRRDEILGKTMFEVFPDNPDDPAADGVRNLHASLQRVLKSGVPDTMSVQKYDIRKPPEDGGGFEERYWTPINSPILDKDGRVRYVIHKAEDVTEFIRLKQKGLEQLRCNEGLNQQAAQMEAEIFERTREVAAASALLKTTNQALEEAKVAAEAANVAKSAFLATMSHEIRTPMNGVLGMVSLLRRSPLNAKQQGHLEKIQTSGEHLLAIINDILDFSKIEAGKIELASDDFRLADLIGESWTLVGDRITAKGLERRTICWKPELILRGDKTRLKQALVNFLSNAVKFTEKGSVTLACRVEEDSGTGYLLRFEVTDTGIGLSEEQQTRIFNAFEQADSGTSRKYQGTGLGLAITQRIAQLMGGETGVISAPGRGSTFWLTCRLPKGEHAKPVVAPSAEVPEAILARDYRGRKILVVDDEPINREIIGYMLDDIGLKIDTAGDGKEALMKARQTGYDIVLMDMQMPELDGLDATPQLRALPGFENLVIIALTANAFDDDRVRCLTAGMNDFIAKPFKPEVVFEKLLQWLRHGNR</sequence>
<evidence type="ECO:0000313" key="18">
    <source>
        <dbReference type="Proteomes" id="UP000198607"/>
    </source>
</evidence>
<keyword evidence="11" id="KW-0131">Cell cycle</keyword>
<protein>
    <recommendedName>
        <fullName evidence="13">Virulence sensor protein BvgS</fullName>
        <ecNumber evidence="3">2.7.13.3</ecNumber>
    </recommendedName>
</protein>
<evidence type="ECO:0000256" key="1">
    <source>
        <dbReference type="ARBA" id="ARBA00000085"/>
    </source>
</evidence>
<dbReference type="SUPFAM" id="SSF47384">
    <property type="entry name" value="Homodimeric domain of signal transducing histidine kinase"/>
    <property type="match status" value="1"/>
</dbReference>
<comment type="subcellular location">
    <subcellularLocation>
        <location evidence="2">Membrane</location>
    </subcellularLocation>
</comment>
<keyword evidence="10" id="KW-0472">Membrane</keyword>
<evidence type="ECO:0000256" key="11">
    <source>
        <dbReference type="ARBA" id="ARBA00023306"/>
    </source>
</evidence>
<evidence type="ECO:0000256" key="9">
    <source>
        <dbReference type="ARBA" id="ARBA00023012"/>
    </source>
</evidence>
<dbReference type="Proteomes" id="UP000198607">
    <property type="component" value="Unassembled WGS sequence"/>
</dbReference>
<dbReference type="GO" id="GO:0000155">
    <property type="term" value="F:phosphorelay sensor kinase activity"/>
    <property type="evidence" value="ECO:0007669"/>
    <property type="project" value="InterPro"/>
</dbReference>
<evidence type="ECO:0000256" key="7">
    <source>
        <dbReference type="ARBA" id="ARBA00022777"/>
    </source>
</evidence>
<evidence type="ECO:0000313" key="17">
    <source>
        <dbReference type="EMBL" id="SDG94964.1"/>
    </source>
</evidence>
<name>A0A1G7YF29_9RHOO</name>
<evidence type="ECO:0000256" key="3">
    <source>
        <dbReference type="ARBA" id="ARBA00012438"/>
    </source>
</evidence>
<comment type="function">
    <text evidence="12">Member of the two-component regulatory system BvgS/BvgA. Phosphorylates BvgA via a four-step phosphorelay in response to environmental signals.</text>
</comment>
<dbReference type="Pfam" id="PF00512">
    <property type="entry name" value="HisKA"/>
    <property type="match status" value="1"/>
</dbReference>
<dbReference type="SMART" id="SM00387">
    <property type="entry name" value="HATPase_c"/>
    <property type="match status" value="1"/>
</dbReference>
<proteinExistence type="predicted"/>
<keyword evidence="4 14" id="KW-0597">Phosphoprotein</keyword>
<dbReference type="CDD" id="cd17546">
    <property type="entry name" value="REC_hyHK_CKI1_RcsC-like"/>
    <property type="match status" value="1"/>
</dbReference>
<dbReference type="InterPro" id="IPR004358">
    <property type="entry name" value="Sig_transdc_His_kin-like_C"/>
</dbReference>
<keyword evidence="8" id="KW-0067">ATP-binding</keyword>
<feature type="modified residue" description="4-aspartylphosphate" evidence="14">
    <location>
        <position position="504"/>
    </location>
</feature>
<evidence type="ECO:0000256" key="2">
    <source>
        <dbReference type="ARBA" id="ARBA00004370"/>
    </source>
</evidence>
<dbReference type="FunFam" id="3.30.565.10:FF:000010">
    <property type="entry name" value="Sensor histidine kinase RcsC"/>
    <property type="match status" value="1"/>
</dbReference>
<dbReference type="InterPro" id="IPR036890">
    <property type="entry name" value="HATPase_C_sf"/>
</dbReference>
<keyword evidence="9" id="KW-0902">Two-component regulatory system</keyword>
<dbReference type="CDD" id="cd00082">
    <property type="entry name" value="HisKA"/>
    <property type="match status" value="1"/>
</dbReference>
<dbReference type="InterPro" id="IPR005467">
    <property type="entry name" value="His_kinase_dom"/>
</dbReference>
<dbReference type="PANTHER" id="PTHR45339:SF1">
    <property type="entry name" value="HYBRID SIGNAL TRANSDUCTION HISTIDINE KINASE J"/>
    <property type="match status" value="1"/>
</dbReference>
<dbReference type="Gene3D" id="1.10.287.130">
    <property type="match status" value="1"/>
</dbReference>
<keyword evidence="7 17" id="KW-0418">Kinase</keyword>
<dbReference type="EMBL" id="FNCY01000002">
    <property type="protein sequence ID" value="SDG94964.1"/>
    <property type="molecule type" value="Genomic_DNA"/>
</dbReference>
<dbReference type="Gene3D" id="3.30.450.20">
    <property type="entry name" value="PAS domain"/>
    <property type="match status" value="1"/>
</dbReference>
<dbReference type="CDD" id="cd16922">
    <property type="entry name" value="HATPase_EvgS-ArcB-TorS-like"/>
    <property type="match status" value="1"/>
</dbReference>
<dbReference type="Pfam" id="PF00072">
    <property type="entry name" value="Response_reg"/>
    <property type="match status" value="1"/>
</dbReference>
<dbReference type="InterPro" id="IPR036097">
    <property type="entry name" value="HisK_dim/P_sf"/>
</dbReference>
<dbReference type="InterPro" id="IPR035965">
    <property type="entry name" value="PAS-like_dom_sf"/>
</dbReference>
<dbReference type="FunFam" id="1.10.287.130:FF:000038">
    <property type="entry name" value="Sensory transduction histidine kinase"/>
    <property type="match status" value="1"/>
</dbReference>
<keyword evidence="5" id="KW-0808">Transferase</keyword>
<evidence type="ECO:0000256" key="5">
    <source>
        <dbReference type="ARBA" id="ARBA00022679"/>
    </source>
</evidence>
<comment type="catalytic activity">
    <reaction evidence="1">
        <text>ATP + protein L-histidine = ADP + protein N-phospho-L-histidine.</text>
        <dbReference type="EC" id="2.7.13.3"/>
    </reaction>
</comment>
<evidence type="ECO:0000256" key="4">
    <source>
        <dbReference type="ARBA" id="ARBA00022553"/>
    </source>
</evidence>
<organism evidence="17 18">
    <name type="scientific">Propionivibrio dicarboxylicus</name>
    <dbReference type="NCBI Taxonomy" id="83767"/>
    <lineage>
        <taxon>Bacteria</taxon>
        <taxon>Pseudomonadati</taxon>
        <taxon>Pseudomonadota</taxon>
        <taxon>Betaproteobacteria</taxon>
        <taxon>Rhodocyclales</taxon>
        <taxon>Rhodocyclaceae</taxon>
        <taxon>Propionivibrio</taxon>
    </lineage>
</organism>
<feature type="domain" description="Response regulatory" evidence="16">
    <location>
        <begin position="455"/>
        <end position="571"/>
    </location>
</feature>
<feature type="domain" description="Histidine kinase" evidence="15">
    <location>
        <begin position="208"/>
        <end position="428"/>
    </location>
</feature>
<dbReference type="RefSeq" id="WP_091934527.1">
    <property type="nucleotide sequence ID" value="NZ_FNCY01000002.1"/>
</dbReference>
<dbReference type="Gene3D" id="3.40.50.2300">
    <property type="match status" value="1"/>
</dbReference>
<dbReference type="PANTHER" id="PTHR45339">
    <property type="entry name" value="HYBRID SIGNAL TRANSDUCTION HISTIDINE KINASE J"/>
    <property type="match status" value="1"/>
</dbReference>
<accession>A0A1G7YF29</accession>
<dbReference type="SUPFAM" id="SSF55785">
    <property type="entry name" value="PYP-like sensor domain (PAS domain)"/>
    <property type="match status" value="1"/>
</dbReference>
<reference evidence="17 18" key="1">
    <citation type="submission" date="2016-10" db="EMBL/GenBank/DDBJ databases">
        <authorList>
            <person name="de Groot N.N."/>
        </authorList>
    </citation>
    <scope>NUCLEOTIDE SEQUENCE [LARGE SCALE GENOMIC DNA]</scope>
    <source>
        <strain evidence="17 18">DSM 5885</strain>
    </source>
</reference>
<dbReference type="STRING" id="83767.SAMN05660652_00983"/>
<dbReference type="Pfam" id="PF02518">
    <property type="entry name" value="HATPase_c"/>
    <property type="match status" value="1"/>
</dbReference>
<dbReference type="GO" id="GO:0016020">
    <property type="term" value="C:membrane"/>
    <property type="evidence" value="ECO:0007669"/>
    <property type="project" value="UniProtKB-SubCell"/>
</dbReference>
<dbReference type="SMART" id="SM00388">
    <property type="entry name" value="HisKA"/>
    <property type="match status" value="1"/>
</dbReference>
<evidence type="ECO:0000256" key="13">
    <source>
        <dbReference type="ARBA" id="ARBA00070152"/>
    </source>
</evidence>
<dbReference type="PROSITE" id="PS50109">
    <property type="entry name" value="HIS_KIN"/>
    <property type="match status" value="1"/>
</dbReference>